<protein>
    <submittedName>
        <fullName evidence="3">PspC family transcriptional regulator</fullName>
    </submittedName>
</protein>
<keyword evidence="1" id="KW-1133">Transmembrane helix</keyword>
<feature type="transmembrane region" description="Helical" evidence="1">
    <location>
        <begin position="33"/>
        <end position="55"/>
    </location>
</feature>
<evidence type="ECO:0000259" key="2">
    <source>
        <dbReference type="Pfam" id="PF04024"/>
    </source>
</evidence>
<dbReference type="KEGG" id="nia:A8C56_02400"/>
<reference evidence="3 4" key="1">
    <citation type="submission" date="2016-05" db="EMBL/GenBank/DDBJ databases">
        <title>Niabella ginsenosidivorans BS26 whole genome sequencing.</title>
        <authorList>
            <person name="Im W.T."/>
            <person name="Siddiqi M.Z."/>
        </authorList>
    </citation>
    <scope>NUCLEOTIDE SEQUENCE [LARGE SCALE GENOMIC DNA]</scope>
    <source>
        <strain evidence="3 4">BS26</strain>
    </source>
</reference>
<keyword evidence="1" id="KW-0472">Membrane</keyword>
<sequence length="73" mass="8629">MNRLKSFVEWNAFGVCSSIGNRLSISPSRIRQYFIYTSVLTMGSPIIIYLVLAFFRNVKNYIHSSKRNPWYYL</sequence>
<dbReference type="Pfam" id="PF04024">
    <property type="entry name" value="PspC"/>
    <property type="match status" value="1"/>
</dbReference>
<dbReference type="OrthoDB" id="674853at2"/>
<gene>
    <name evidence="3" type="ORF">A8C56_02400</name>
</gene>
<proteinExistence type="predicted"/>
<accession>A0A1A9HX62</accession>
<dbReference type="STRING" id="1176587.A8C56_02400"/>
<dbReference type="AlphaFoldDB" id="A0A1A9HX62"/>
<dbReference type="RefSeq" id="WP_067751538.1">
    <property type="nucleotide sequence ID" value="NZ_CP015772.1"/>
</dbReference>
<organism evidence="3 4">
    <name type="scientific">Niabella ginsenosidivorans</name>
    <dbReference type="NCBI Taxonomy" id="1176587"/>
    <lineage>
        <taxon>Bacteria</taxon>
        <taxon>Pseudomonadati</taxon>
        <taxon>Bacteroidota</taxon>
        <taxon>Chitinophagia</taxon>
        <taxon>Chitinophagales</taxon>
        <taxon>Chitinophagaceae</taxon>
        <taxon>Niabella</taxon>
    </lineage>
</organism>
<dbReference type="EMBL" id="CP015772">
    <property type="protein sequence ID" value="ANH79977.1"/>
    <property type="molecule type" value="Genomic_DNA"/>
</dbReference>
<evidence type="ECO:0000313" key="3">
    <source>
        <dbReference type="EMBL" id="ANH79977.1"/>
    </source>
</evidence>
<evidence type="ECO:0000313" key="4">
    <source>
        <dbReference type="Proteomes" id="UP000077667"/>
    </source>
</evidence>
<name>A0A1A9HX62_9BACT</name>
<dbReference type="InterPro" id="IPR007168">
    <property type="entry name" value="Phageshock_PspC_N"/>
</dbReference>
<dbReference type="Proteomes" id="UP000077667">
    <property type="component" value="Chromosome"/>
</dbReference>
<evidence type="ECO:0000256" key="1">
    <source>
        <dbReference type="SAM" id="Phobius"/>
    </source>
</evidence>
<feature type="domain" description="Phage shock protein PspC N-terminal" evidence="2">
    <location>
        <begin position="13"/>
        <end position="55"/>
    </location>
</feature>
<keyword evidence="4" id="KW-1185">Reference proteome</keyword>
<keyword evidence="1" id="KW-0812">Transmembrane</keyword>